<evidence type="ECO:0000313" key="2">
    <source>
        <dbReference type="Proteomes" id="UP001163981"/>
    </source>
</evidence>
<dbReference type="EMBL" id="CP069620">
    <property type="protein sequence ID" value="UZH54644.1"/>
    <property type="molecule type" value="Genomic_DNA"/>
</dbReference>
<keyword evidence="2" id="KW-1185">Reference proteome</keyword>
<proteinExistence type="predicted"/>
<gene>
    <name evidence="1" type="ORF">JRG66_11770</name>
</gene>
<evidence type="ECO:0000313" key="1">
    <source>
        <dbReference type="EMBL" id="UZH54644.1"/>
    </source>
</evidence>
<sequence length="146" mass="16978">MRFFFQQSFINSIQKLLKKKSYRDCEAALIKSIFELSDEELYAISESYRLNPSGRNPITKLRVAADKGKSSSYRLYAFVIIKNGNFYMGHLYPKTGPKGQEALSAQEENEVIKSLLKDVKSKNLQEVFLDKQKKKICYCRDKSEVW</sequence>
<dbReference type="RefSeq" id="WP_265162975.1">
    <property type="nucleotide sequence ID" value="NZ_CP069620.1"/>
</dbReference>
<reference evidence="1" key="1">
    <citation type="submission" date="2021-02" db="EMBL/GenBank/DDBJ databases">
        <title>Salinimicrobium sp. nov. isolated from seawater in Tongyeong, Republic of Korea.</title>
        <authorList>
            <person name="Lee S.-J."/>
        </authorList>
    </citation>
    <scope>NUCLEOTIDE SEQUENCE</scope>
    <source>
        <strain evidence="1">HN-2-9-2</strain>
    </source>
</reference>
<name>A0ABY6NP23_9FLAO</name>
<organism evidence="1 2">
    <name type="scientific">Salinimicrobium tongyeongense</name>
    <dbReference type="NCBI Taxonomy" id="2809707"/>
    <lineage>
        <taxon>Bacteria</taxon>
        <taxon>Pseudomonadati</taxon>
        <taxon>Bacteroidota</taxon>
        <taxon>Flavobacteriia</taxon>
        <taxon>Flavobacteriales</taxon>
        <taxon>Flavobacteriaceae</taxon>
        <taxon>Salinimicrobium</taxon>
    </lineage>
</organism>
<protein>
    <submittedName>
        <fullName evidence="1">Uncharacterized protein</fullName>
    </submittedName>
</protein>
<accession>A0ABY6NP23</accession>
<dbReference type="Proteomes" id="UP001163981">
    <property type="component" value="Chromosome"/>
</dbReference>